<feature type="region of interest" description="Disordered" evidence="1">
    <location>
        <begin position="53"/>
        <end position="137"/>
    </location>
</feature>
<proteinExistence type="predicted"/>
<organism evidence="2 3">
    <name type="scientific">Lithospermum erythrorhizon</name>
    <name type="common">Purple gromwell</name>
    <name type="synonym">Lithospermum officinale var. erythrorhizon</name>
    <dbReference type="NCBI Taxonomy" id="34254"/>
    <lineage>
        <taxon>Eukaryota</taxon>
        <taxon>Viridiplantae</taxon>
        <taxon>Streptophyta</taxon>
        <taxon>Embryophyta</taxon>
        <taxon>Tracheophyta</taxon>
        <taxon>Spermatophyta</taxon>
        <taxon>Magnoliopsida</taxon>
        <taxon>eudicotyledons</taxon>
        <taxon>Gunneridae</taxon>
        <taxon>Pentapetalae</taxon>
        <taxon>asterids</taxon>
        <taxon>lamiids</taxon>
        <taxon>Boraginales</taxon>
        <taxon>Boraginaceae</taxon>
        <taxon>Boraginoideae</taxon>
        <taxon>Lithospermeae</taxon>
        <taxon>Lithospermum</taxon>
    </lineage>
</organism>
<reference evidence="2 3" key="1">
    <citation type="submission" date="2024-01" db="EMBL/GenBank/DDBJ databases">
        <title>The complete chloroplast genome sequence of Lithospermum erythrorhizon: insights into the phylogenetic relationship among Boraginaceae species and the maternal lineages of purple gromwells.</title>
        <authorList>
            <person name="Okada T."/>
            <person name="Watanabe K."/>
        </authorList>
    </citation>
    <scope>NUCLEOTIDE SEQUENCE [LARGE SCALE GENOMIC DNA]</scope>
</reference>
<evidence type="ECO:0000313" key="2">
    <source>
        <dbReference type="EMBL" id="GAA0139999.1"/>
    </source>
</evidence>
<name>A0AAV3NLD8_LITER</name>
<dbReference type="AlphaFoldDB" id="A0AAV3NLD8"/>
<evidence type="ECO:0000313" key="3">
    <source>
        <dbReference type="Proteomes" id="UP001454036"/>
    </source>
</evidence>
<gene>
    <name evidence="2" type="ORF">LIER_35176</name>
</gene>
<dbReference type="Proteomes" id="UP001454036">
    <property type="component" value="Unassembled WGS sequence"/>
</dbReference>
<comment type="caution">
    <text evidence="2">The sequence shown here is derived from an EMBL/GenBank/DDBJ whole genome shotgun (WGS) entry which is preliminary data.</text>
</comment>
<accession>A0AAV3NLD8</accession>
<dbReference type="EMBL" id="BAABME010015213">
    <property type="protein sequence ID" value="GAA0139999.1"/>
    <property type="molecule type" value="Genomic_DNA"/>
</dbReference>
<sequence length="233" mass="25102">MLPLPNTSASSQPQASVVAARPLSQTPVLSHTHVAAKDHPSTLVLTLARQVSDHAAPKPPHVQPAPLTHTAQGPHLSAHATTSSLNTPLTYTPLNQISQPSHKPSSHAVKPLTSSPIPESHASSLVAKPSTPEDHYPMHKASYAHAAMGLASFHTVVVDHTQVCPGAHELKPVGTHDGKPSIRFKKADKQWYLDLMKYVLVGKFSHGRPTIAIIKEFFIALKLKGAYNISLRY</sequence>
<protein>
    <submittedName>
        <fullName evidence="2">Uncharacterized protein</fullName>
    </submittedName>
</protein>
<evidence type="ECO:0000256" key="1">
    <source>
        <dbReference type="SAM" id="MobiDB-lite"/>
    </source>
</evidence>
<feature type="compositionally biased region" description="Polar residues" evidence="1">
    <location>
        <begin position="79"/>
        <end position="103"/>
    </location>
</feature>
<keyword evidence="3" id="KW-1185">Reference proteome</keyword>
<feature type="compositionally biased region" description="Polar residues" evidence="1">
    <location>
        <begin position="112"/>
        <end position="123"/>
    </location>
</feature>